<evidence type="ECO:0000259" key="1">
    <source>
        <dbReference type="Pfam" id="PF01738"/>
    </source>
</evidence>
<evidence type="ECO:0000313" key="3">
    <source>
        <dbReference type="Proteomes" id="UP000182567"/>
    </source>
</evidence>
<dbReference type="EMBL" id="CP017886">
    <property type="protein sequence ID" value="APC18619.1"/>
    <property type="molecule type" value="Genomic_DNA"/>
</dbReference>
<feature type="domain" description="Dienelactone hydrolase" evidence="1">
    <location>
        <begin position="31"/>
        <end position="179"/>
    </location>
</feature>
<gene>
    <name evidence="2" type="ORF">BLL42_23970</name>
</gene>
<dbReference type="PANTHER" id="PTHR46623:SF6">
    <property type="entry name" value="ALPHA_BETA-HYDROLASES SUPERFAMILY PROTEIN"/>
    <property type="match status" value="1"/>
</dbReference>
<dbReference type="InterPro" id="IPR002925">
    <property type="entry name" value="Dienelactn_hydro"/>
</dbReference>
<dbReference type="Proteomes" id="UP000182567">
    <property type="component" value="Chromosome"/>
</dbReference>
<dbReference type="Gene3D" id="3.40.50.1820">
    <property type="entry name" value="alpha/beta hydrolase"/>
    <property type="match status" value="1"/>
</dbReference>
<sequence>MPGYAMTAQQIADAGFDVVLVDGNEFWIKDTSRAGNMLKEVITRAQAGAHALPGKVGVVGYSLGGATALTYAARMPELVAAVVVGYPYTAFIKAPADFVAKIKVPVQMFAGTADTYKDCCRIETARQLANAAKAVSPPMLTLHEYDGAGHGFNLATAARKDQAAGQDAIKRTIAQLKQALPAEGAK</sequence>
<dbReference type="InterPro" id="IPR029058">
    <property type="entry name" value="AB_hydrolase_fold"/>
</dbReference>
<dbReference type="Pfam" id="PF01738">
    <property type="entry name" value="DLH"/>
    <property type="match status" value="1"/>
</dbReference>
<accession>A0A1J0ERP0</accession>
<dbReference type="PANTHER" id="PTHR46623">
    <property type="entry name" value="CARBOXYMETHYLENEBUTENOLIDASE-RELATED"/>
    <property type="match status" value="1"/>
</dbReference>
<name>A0A1J0ERP0_9PSED</name>
<dbReference type="GO" id="GO:0016787">
    <property type="term" value="F:hydrolase activity"/>
    <property type="evidence" value="ECO:0007669"/>
    <property type="project" value="InterPro"/>
</dbReference>
<dbReference type="SUPFAM" id="SSF53474">
    <property type="entry name" value="alpha/beta-Hydrolases"/>
    <property type="match status" value="1"/>
</dbReference>
<organism evidence="2 3">
    <name type="scientific">Pseudomonas frederiksbergensis</name>
    <dbReference type="NCBI Taxonomy" id="104087"/>
    <lineage>
        <taxon>Bacteria</taxon>
        <taxon>Pseudomonadati</taxon>
        <taxon>Pseudomonadota</taxon>
        <taxon>Gammaproteobacteria</taxon>
        <taxon>Pseudomonadales</taxon>
        <taxon>Pseudomonadaceae</taxon>
        <taxon>Pseudomonas</taxon>
    </lineage>
</organism>
<protein>
    <recommendedName>
        <fullName evidence="1">Dienelactone hydrolase domain-containing protein</fullName>
    </recommendedName>
</protein>
<reference evidence="3" key="1">
    <citation type="submission" date="2016-10" db="EMBL/GenBank/DDBJ databases">
        <title>Pseudomonas frederiksbergensis ERGS4:02 complete genome.</title>
        <authorList>
            <person name="Kumar R."/>
            <person name="Acharya V."/>
            <person name="Singh D."/>
        </authorList>
    </citation>
    <scope>NUCLEOTIDE SEQUENCE [LARGE SCALE GENOMIC DNA]</scope>
    <source>
        <strain evidence="3">ERGS4:02</strain>
    </source>
</reference>
<evidence type="ECO:0000313" key="2">
    <source>
        <dbReference type="EMBL" id="APC18619.1"/>
    </source>
</evidence>
<dbReference type="AlphaFoldDB" id="A0A1J0ERP0"/>
<proteinExistence type="predicted"/>
<dbReference type="InterPro" id="IPR051049">
    <property type="entry name" value="Dienelactone_hydrolase-like"/>
</dbReference>